<organism evidence="6 7">
    <name type="scientific">Parageobacillus thermoglucosidasius</name>
    <name type="common">Geobacillus thermoglucosidasius</name>
    <dbReference type="NCBI Taxonomy" id="1426"/>
    <lineage>
        <taxon>Bacteria</taxon>
        <taxon>Bacillati</taxon>
        <taxon>Bacillota</taxon>
        <taxon>Bacilli</taxon>
        <taxon>Bacillales</taxon>
        <taxon>Anoxybacillaceae</taxon>
        <taxon>Parageobacillus</taxon>
    </lineage>
</organism>
<comment type="caution">
    <text evidence="6">The sequence shown here is derived from an EMBL/GenBank/DDBJ whole genome shotgun (WGS) entry which is preliminary data.</text>
</comment>
<dbReference type="InterPro" id="IPR003615">
    <property type="entry name" value="HNH_nuc"/>
</dbReference>
<dbReference type="GO" id="GO:0016787">
    <property type="term" value="F:hydrolase activity"/>
    <property type="evidence" value="ECO:0007669"/>
    <property type="project" value="UniProtKB-KW"/>
</dbReference>
<dbReference type="OrthoDB" id="9811997at2"/>
<proteinExistence type="inferred from homology"/>
<keyword evidence="2" id="KW-0378">Hydrolase</keyword>
<dbReference type="GO" id="GO:0004519">
    <property type="term" value="F:endonuclease activity"/>
    <property type="evidence" value="ECO:0007669"/>
    <property type="project" value="UniProtKB-KW"/>
</dbReference>
<dbReference type="Proteomes" id="UP000078290">
    <property type="component" value="Unassembled WGS sequence"/>
</dbReference>
<evidence type="ECO:0000313" key="7">
    <source>
        <dbReference type="Proteomes" id="UP000078290"/>
    </source>
</evidence>
<dbReference type="GO" id="GO:0005829">
    <property type="term" value="C:cytosol"/>
    <property type="evidence" value="ECO:0007669"/>
    <property type="project" value="TreeGrafter"/>
</dbReference>
<evidence type="ECO:0000313" key="6">
    <source>
        <dbReference type="EMBL" id="OAT73762.1"/>
    </source>
</evidence>
<keyword evidence="6" id="KW-0255">Endonuclease</keyword>
<gene>
    <name evidence="6" type="ORF">A7K69_18060</name>
</gene>
<dbReference type="EMBL" id="LXMA01000008">
    <property type="protein sequence ID" value="OAT73762.1"/>
    <property type="molecule type" value="Genomic_DNA"/>
</dbReference>
<dbReference type="RefSeq" id="WP_064550698.1">
    <property type="nucleotide sequence ID" value="NZ_LXMA01000008.1"/>
</dbReference>
<dbReference type="PANTHER" id="PTHR41286:SF1">
    <property type="entry name" value="HNH NUCLEASE YAJD-RELATED"/>
    <property type="match status" value="1"/>
</dbReference>
<evidence type="ECO:0000256" key="2">
    <source>
        <dbReference type="ARBA" id="ARBA00022801"/>
    </source>
</evidence>
<dbReference type="AlphaFoldDB" id="A0A1B7KUL2"/>
<accession>A0A1B7KUL2</accession>
<evidence type="ECO:0000256" key="3">
    <source>
        <dbReference type="ARBA" id="ARBA00038412"/>
    </source>
</evidence>
<dbReference type="SMART" id="SM00507">
    <property type="entry name" value="HNHc"/>
    <property type="match status" value="1"/>
</dbReference>
<dbReference type="Gene3D" id="1.10.30.50">
    <property type="match status" value="1"/>
</dbReference>
<dbReference type="Pfam" id="PF01844">
    <property type="entry name" value="HNH"/>
    <property type="match status" value="1"/>
</dbReference>
<keyword evidence="1" id="KW-0540">Nuclease</keyword>
<evidence type="ECO:0000256" key="4">
    <source>
        <dbReference type="ARBA" id="ARBA00040194"/>
    </source>
</evidence>
<sequence length="103" mass="12677">MKTEEIIHLIRTNNLMKFYKSKEWKELRLQALERDHYECQSCKRKGKYSRAQNVHHKKEVKTHPELALDLDNVESICIPCHNEEHKRLEKYIKKKKFVNEERW</sequence>
<name>A0A1B7KUL2_PARTM</name>
<feature type="domain" description="HNH nuclease" evidence="5">
    <location>
        <begin position="26"/>
        <end position="82"/>
    </location>
</feature>
<dbReference type="InterPro" id="IPR002711">
    <property type="entry name" value="HNH"/>
</dbReference>
<protein>
    <recommendedName>
        <fullName evidence="4">Putative HNH nuclease YajD</fullName>
    </recommendedName>
</protein>
<reference evidence="7" key="1">
    <citation type="submission" date="2016-05" db="EMBL/GenBank/DDBJ databases">
        <authorList>
            <person name="Wang W."/>
            <person name="Zhu L."/>
        </authorList>
    </citation>
    <scope>NUCLEOTIDE SEQUENCE [LARGE SCALE GENOMIC DNA]</scope>
    <source>
        <strain evidence="7">W-2</strain>
    </source>
</reference>
<dbReference type="CDD" id="cd00085">
    <property type="entry name" value="HNHc"/>
    <property type="match status" value="1"/>
</dbReference>
<dbReference type="GO" id="GO:0008270">
    <property type="term" value="F:zinc ion binding"/>
    <property type="evidence" value="ECO:0007669"/>
    <property type="project" value="InterPro"/>
</dbReference>
<dbReference type="GO" id="GO:0003676">
    <property type="term" value="F:nucleic acid binding"/>
    <property type="evidence" value="ECO:0007669"/>
    <property type="project" value="InterPro"/>
</dbReference>
<comment type="similarity">
    <text evidence="3">Belongs to the HNH nuclease family.</text>
</comment>
<evidence type="ECO:0000256" key="1">
    <source>
        <dbReference type="ARBA" id="ARBA00022722"/>
    </source>
</evidence>
<dbReference type="PANTHER" id="PTHR41286">
    <property type="entry name" value="HNH NUCLEASE YAJD-RELATED"/>
    <property type="match status" value="1"/>
</dbReference>
<evidence type="ECO:0000259" key="5">
    <source>
        <dbReference type="SMART" id="SM00507"/>
    </source>
</evidence>